<dbReference type="GO" id="GO:0043565">
    <property type="term" value="F:sequence-specific DNA binding"/>
    <property type="evidence" value="ECO:0007669"/>
    <property type="project" value="InterPro"/>
</dbReference>
<dbReference type="Proteomes" id="UP000567795">
    <property type="component" value="Unassembled WGS sequence"/>
</dbReference>
<proteinExistence type="predicted"/>
<evidence type="ECO:0000259" key="1">
    <source>
        <dbReference type="PROSITE" id="PS01124"/>
    </source>
</evidence>
<reference evidence="2 3" key="1">
    <citation type="submission" date="2020-07" db="EMBL/GenBank/DDBJ databases">
        <title>Sequencing the genomes of 1000 actinobacteria strains.</title>
        <authorList>
            <person name="Klenk H.-P."/>
        </authorList>
    </citation>
    <scope>NUCLEOTIDE SEQUENCE [LARGE SCALE GENOMIC DNA]</scope>
    <source>
        <strain evidence="2 3">DSM 42178</strain>
    </source>
</reference>
<evidence type="ECO:0000313" key="3">
    <source>
        <dbReference type="Proteomes" id="UP000567795"/>
    </source>
</evidence>
<keyword evidence="3" id="KW-1185">Reference proteome</keyword>
<dbReference type="PROSITE" id="PS01124">
    <property type="entry name" value="HTH_ARAC_FAMILY_2"/>
    <property type="match status" value="1"/>
</dbReference>
<dbReference type="Gene3D" id="1.10.10.60">
    <property type="entry name" value="Homeodomain-like"/>
    <property type="match status" value="1"/>
</dbReference>
<protein>
    <submittedName>
        <fullName evidence="2">AraC-like DNA-binding protein</fullName>
    </submittedName>
</protein>
<dbReference type="EMBL" id="JACBZD010000001">
    <property type="protein sequence ID" value="NYI03457.1"/>
    <property type="molecule type" value="Genomic_DNA"/>
</dbReference>
<name>A0A852ZPP5_9ACTN</name>
<organism evidence="2 3">
    <name type="scientific">Allostreptomyces psammosilenae</name>
    <dbReference type="NCBI Taxonomy" id="1892865"/>
    <lineage>
        <taxon>Bacteria</taxon>
        <taxon>Bacillati</taxon>
        <taxon>Actinomycetota</taxon>
        <taxon>Actinomycetes</taxon>
        <taxon>Kitasatosporales</taxon>
        <taxon>Streptomycetaceae</taxon>
        <taxon>Allostreptomyces</taxon>
    </lineage>
</organism>
<dbReference type="GO" id="GO:0003700">
    <property type="term" value="F:DNA-binding transcription factor activity"/>
    <property type="evidence" value="ECO:0007669"/>
    <property type="project" value="InterPro"/>
</dbReference>
<comment type="caution">
    <text evidence="2">The sequence shown here is derived from an EMBL/GenBank/DDBJ whole genome shotgun (WGS) entry which is preliminary data.</text>
</comment>
<evidence type="ECO:0000313" key="2">
    <source>
        <dbReference type="EMBL" id="NYI03457.1"/>
    </source>
</evidence>
<dbReference type="AlphaFoldDB" id="A0A852ZPP5"/>
<dbReference type="InterPro" id="IPR018060">
    <property type="entry name" value="HTH_AraC"/>
</dbReference>
<gene>
    <name evidence="2" type="ORF">FHU37_000400</name>
</gene>
<sequence>MADPAHFCGVFRVAVGVSPRDWRASRGTAVEPGL</sequence>
<feature type="domain" description="HTH araC/xylS-type" evidence="1">
    <location>
        <begin position="1"/>
        <end position="25"/>
    </location>
</feature>
<keyword evidence="2" id="KW-0238">DNA-binding</keyword>
<accession>A0A852ZPP5</accession>